<dbReference type="AlphaFoldDB" id="A0A087AHR9"/>
<reference evidence="1 2" key="1">
    <citation type="submission" date="2014-03" db="EMBL/GenBank/DDBJ databases">
        <title>Genomics of Bifidobacteria.</title>
        <authorList>
            <person name="Ventura M."/>
            <person name="Milani C."/>
            <person name="Lugli G.A."/>
        </authorList>
    </citation>
    <scope>NUCLEOTIDE SEQUENCE [LARGE SCALE GENOMIC DNA]</scope>
    <source>
        <strain evidence="1 2">LMG 10738</strain>
    </source>
</reference>
<protein>
    <submittedName>
        <fullName evidence="1">Uncharacterized protein</fullName>
    </submittedName>
</protein>
<dbReference type="Proteomes" id="UP000029067">
    <property type="component" value="Unassembled WGS sequence"/>
</dbReference>
<dbReference type="STRING" id="1688.BCUN_1920"/>
<dbReference type="RefSeq" id="WP_033518336.1">
    <property type="nucleotide sequence ID" value="NZ_JGYV01000030.1"/>
</dbReference>
<name>A0A087AHR9_9BIFI</name>
<evidence type="ECO:0000313" key="2">
    <source>
        <dbReference type="Proteomes" id="UP000029067"/>
    </source>
</evidence>
<accession>A0A087AHR9</accession>
<dbReference type="EMBL" id="JGYV01000030">
    <property type="protein sequence ID" value="KFI58319.1"/>
    <property type="molecule type" value="Genomic_DNA"/>
</dbReference>
<keyword evidence="2" id="KW-1185">Reference proteome</keyword>
<organism evidence="1 2">
    <name type="scientific">Bifidobacterium cuniculi</name>
    <dbReference type="NCBI Taxonomy" id="1688"/>
    <lineage>
        <taxon>Bacteria</taxon>
        <taxon>Bacillati</taxon>
        <taxon>Actinomycetota</taxon>
        <taxon>Actinomycetes</taxon>
        <taxon>Bifidobacteriales</taxon>
        <taxon>Bifidobacteriaceae</taxon>
        <taxon>Bifidobacterium</taxon>
    </lineage>
</organism>
<evidence type="ECO:0000313" key="1">
    <source>
        <dbReference type="EMBL" id="KFI58319.1"/>
    </source>
</evidence>
<proteinExistence type="predicted"/>
<comment type="caution">
    <text evidence="1">The sequence shown here is derived from an EMBL/GenBank/DDBJ whole genome shotgun (WGS) entry which is preliminary data.</text>
</comment>
<gene>
    <name evidence="1" type="ORF">BCUN_1920</name>
</gene>
<sequence>MRIKTAGEWGRYHTAYETLFYFLTEVVFNTDMLDALQEMTGEERDAYAAHWLDEHATLWKPVTAKTLGDARKAADRLDAYTAQGTAGALAIMAEHKANHGRGTL</sequence>